<dbReference type="AlphaFoldDB" id="A0A9W9PKP9"/>
<dbReference type="GeneID" id="83199430"/>
<evidence type="ECO:0000259" key="1">
    <source>
        <dbReference type="Pfam" id="PF11274"/>
    </source>
</evidence>
<dbReference type="Proteomes" id="UP001150941">
    <property type="component" value="Unassembled WGS sequence"/>
</dbReference>
<organism evidence="2 3">
    <name type="scientific">Penicillium chermesinum</name>
    <dbReference type="NCBI Taxonomy" id="63820"/>
    <lineage>
        <taxon>Eukaryota</taxon>
        <taxon>Fungi</taxon>
        <taxon>Dikarya</taxon>
        <taxon>Ascomycota</taxon>
        <taxon>Pezizomycotina</taxon>
        <taxon>Eurotiomycetes</taxon>
        <taxon>Eurotiomycetidae</taxon>
        <taxon>Eurotiales</taxon>
        <taxon>Aspergillaceae</taxon>
        <taxon>Penicillium</taxon>
    </lineage>
</organism>
<comment type="caution">
    <text evidence="2">The sequence shown here is derived from an EMBL/GenBank/DDBJ whole genome shotgun (WGS) entry which is preliminary data.</text>
</comment>
<name>A0A9W9PKP9_9EURO</name>
<proteinExistence type="predicted"/>
<dbReference type="PANTHER" id="PTHR40370:SF1">
    <property type="entry name" value="DUF3074 DOMAIN-CONTAINING PROTEIN"/>
    <property type="match status" value="1"/>
</dbReference>
<dbReference type="RefSeq" id="XP_058335268.1">
    <property type="nucleotide sequence ID" value="XM_058472127.1"/>
</dbReference>
<sequence>MPLIQLKPHLFTSLPQHPSFADNDTRTKIQDVTRDALHEALEFLHSVPSAFTADPKLRASSPSAAKVKLSRRWRKQSELEPNANDKAKPEFWVCRQSEHLDSNTDGTASWDEFQQGLRVNHAEHEMEYTPSVTGVERLLEWPRGEIADLEINGIKFHDVDAEGRYLDKTSSHPYISNLQ</sequence>
<dbReference type="EMBL" id="JAPQKS010000002">
    <property type="protein sequence ID" value="KAJ5247847.1"/>
    <property type="molecule type" value="Genomic_DNA"/>
</dbReference>
<evidence type="ECO:0000313" key="3">
    <source>
        <dbReference type="Proteomes" id="UP001150941"/>
    </source>
</evidence>
<dbReference type="InterPro" id="IPR024500">
    <property type="entry name" value="DUF3074"/>
</dbReference>
<dbReference type="PANTHER" id="PTHR40370">
    <property type="entry name" value="EXPRESSED PROTEIN"/>
    <property type="match status" value="1"/>
</dbReference>
<protein>
    <recommendedName>
        <fullName evidence="1">DUF3074 domain-containing protein</fullName>
    </recommendedName>
</protein>
<reference evidence="2" key="1">
    <citation type="submission" date="2022-11" db="EMBL/GenBank/DDBJ databases">
        <authorList>
            <person name="Petersen C."/>
        </authorList>
    </citation>
    <scope>NUCLEOTIDE SEQUENCE</scope>
    <source>
        <strain evidence="2">IBT 19713</strain>
    </source>
</reference>
<feature type="domain" description="DUF3074" evidence="1">
    <location>
        <begin position="92"/>
        <end position="150"/>
    </location>
</feature>
<dbReference type="Pfam" id="PF11274">
    <property type="entry name" value="DUF3074"/>
    <property type="match status" value="1"/>
</dbReference>
<gene>
    <name evidence="2" type="ORF">N7468_002830</name>
</gene>
<keyword evidence="3" id="KW-1185">Reference proteome</keyword>
<evidence type="ECO:0000313" key="2">
    <source>
        <dbReference type="EMBL" id="KAJ5247847.1"/>
    </source>
</evidence>
<accession>A0A9W9PKP9</accession>
<dbReference type="OrthoDB" id="6423603at2759"/>
<reference evidence="2" key="2">
    <citation type="journal article" date="2023" name="IMA Fungus">
        <title>Comparative genomic study of the Penicillium genus elucidates a diverse pangenome and 15 lateral gene transfer events.</title>
        <authorList>
            <person name="Petersen C."/>
            <person name="Sorensen T."/>
            <person name="Nielsen M.R."/>
            <person name="Sondergaard T.E."/>
            <person name="Sorensen J.L."/>
            <person name="Fitzpatrick D.A."/>
            <person name="Frisvad J.C."/>
            <person name="Nielsen K.L."/>
        </authorList>
    </citation>
    <scope>NUCLEOTIDE SEQUENCE</scope>
    <source>
        <strain evidence="2">IBT 19713</strain>
    </source>
</reference>